<dbReference type="Pfam" id="PF21029">
    <property type="entry name" value="RMC1_N"/>
    <property type="match status" value="1"/>
</dbReference>
<dbReference type="InterPro" id="IPR009755">
    <property type="entry name" value="RMC1_C"/>
</dbReference>
<feature type="compositionally biased region" description="Polar residues" evidence="1">
    <location>
        <begin position="351"/>
        <end position="364"/>
    </location>
</feature>
<dbReference type="Proteomes" id="UP000683925">
    <property type="component" value="Unassembled WGS sequence"/>
</dbReference>
<dbReference type="Pfam" id="PF07035">
    <property type="entry name" value="RMC1_C"/>
    <property type="match status" value="1"/>
</dbReference>
<dbReference type="PANTHER" id="PTHR12897:SF4">
    <property type="entry name" value="REGULATOR OF MON1-CCZ1 COMPLEX"/>
    <property type="match status" value="1"/>
</dbReference>
<dbReference type="OMA" id="CSTHHNG"/>
<accession>A0A8S1UC27</accession>
<evidence type="ECO:0000256" key="1">
    <source>
        <dbReference type="SAM" id="MobiDB-lite"/>
    </source>
</evidence>
<dbReference type="OrthoDB" id="305976at2759"/>
<dbReference type="GO" id="GO:0031902">
    <property type="term" value="C:late endosome membrane"/>
    <property type="evidence" value="ECO:0007669"/>
    <property type="project" value="TreeGrafter"/>
</dbReference>
<dbReference type="PANTHER" id="PTHR12897">
    <property type="entry name" value="COLON CANCER-ASSOCIATED PROTEIN MIC1"/>
    <property type="match status" value="1"/>
</dbReference>
<dbReference type="GO" id="GO:0035658">
    <property type="term" value="C:Mon1-Ccz1 complex"/>
    <property type="evidence" value="ECO:0007669"/>
    <property type="project" value="InterPro"/>
</dbReference>
<feature type="compositionally biased region" description="Polar residues" evidence="1">
    <location>
        <begin position="386"/>
        <end position="395"/>
    </location>
</feature>
<proteinExistence type="predicted"/>
<evidence type="ECO:0000313" key="5">
    <source>
        <dbReference type="Proteomes" id="UP000683925"/>
    </source>
</evidence>
<dbReference type="GO" id="GO:0005765">
    <property type="term" value="C:lysosomal membrane"/>
    <property type="evidence" value="ECO:0007669"/>
    <property type="project" value="TreeGrafter"/>
</dbReference>
<feature type="region of interest" description="Disordered" evidence="1">
    <location>
        <begin position="342"/>
        <end position="403"/>
    </location>
</feature>
<dbReference type="InterPro" id="IPR049040">
    <property type="entry name" value="RMC1_N"/>
</dbReference>
<dbReference type="EMBL" id="CAJJDP010000039">
    <property type="protein sequence ID" value="CAD8161289.1"/>
    <property type="molecule type" value="Genomic_DNA"/>
</dbReference>
<feature type="domain" description="Regulator of MON1-CCZ1 complex N-terminal" evidence="3">
    <location>
        <begin position="28"/>
        <end position="142"/>
    </location>
</feature>
<dbReference type="InterPro" id="IPR040371">
    <property type="entry name" value="RMC1"/>
</dbReference>
<protein>
    <recommendedName>
        <fullName evidence="6">Mic1 domain-containing protein</fullName>
    </recommendedName>
</protein>
<organism evidence="4 5">
    <name type="scientific">Paramecium octaurelia</name>
    <dbReference type="NCBI Taxonomy" id="43137"/>
    <lineage>
        <taxon>Eukaryota</taxon>
        <taxon>Sar</taxon>
        <taxon>Alveolata</taxon>
        <taxon>Ciliophora</taxon>
        <taxon>Intramacronucleata</taxon>
        <taxon>Oligohymenophorea</taxon>
        <taxon>Peniculida</taxon>
        <taxon>Parameciidae</taxon>
        <taxon>Paramecium</taxon>
    </lineage>
</organism>
<evidence type="ECO:0000259" key="2">
    <source>
        <dbReference type="Pfam" id="PF07035"/>
    </source>
</evidence>
<gene>
    <name evidence="4" type="ORF">POCTA_138.1.T0390311</name>
</gene>
<evidence type="ECO:0000259" key="3">
    <source>
        <dbReference type="Pfam" id="PF21029"/>
    </source>
</evidence>
<reference evidence="4" key="1">
    <citation type="submission" date="2021-01" db="EMBL/GenBank/DDBJ databases">
        <authorList>
            <consortium name="Genoscope - CEA"/>
            <person name="William W."/>
        </authorList>
    </citation>
    <scope>NUCLEOTIDE SEQUENCE</scope>
</reference>
<name>A0A8S1UC27_PAROT</name>
<feature type="compositionally biased region" description="Basic and acidic residues" evidence="1">
    <location>
        <begin position="365"/>
        <end position="385"/>
    </location>
</feature>
<evidence type="ECO:0000313" key="4">
    <source>
        <dbReference type="EMBL" id="CAD8161289.1"/>
    </source>
</evidence>
<evidence type="ECO:0008006" key="6">
    <source>
        <dbReference type="Google" id="ProtNLM"/>
    </source>
</evidence>
<dbReference type="GO" id="GO:0010506">
    <property type="term" value="P:regulation of autophagy"/>
    <property type="evidence" value="ECO:0007669"/>
    <property type="project" value="InterPro"/>
</dbReference>
<feature type="domain" description="Mic1" evidence="2">
    <location>
        <begin position="517"/>
        <end position="716"/>
    </location>
</feature>
<keyword evidence="5" id="KW-1185">Reference proteome</keyword>
<dbReference type="AlphaFoldDB" id="A0A8S1UC27"/>
<comment type="caution">
    <text evidence="4">The sequence shown here is derived from an EMBL/GenBank/DDBJ whole genome shotgun (WGS) entry which is preliminary data.</text>
</comment>
<sequence length="762" mass="90269">MSLAKFIQYIEISFLNEFWNALMPESQVFYDRGNEIFIFRELTQIFIIFKNQLQTVVRIKIPHIGPIYSMNVQQDLSYVAYQTTENQLYLFSTKANRQFNYTVQTEKNSQIIQFEWAKGCLGLFDILVVENHGIHLLKIEDQVRKVKFLQQKISWCWYEPKNEVLATCSTHHNGLISTYYFKEKRKDFKFKGQDFPLEDFEPKEGTSAFASLFKSKKTDTQLFSAPTDKKNKDLSQDDQQIDSIYRVYLIYLYGKSLLAYSNSTTGHLLFYQLQYEKITKKDPLKFYPDSAVNLSVVDNLIVLSSYNEKVSIYFDIQYKKNPDVPLEKPQCILQYQETQPNKYQETEKKQGIQNDQTQNQSSAMKEQKQELDEKGDVKEEDESKQNQKQNVTQMEQQDHKQNQIQNSHIQQNEEVQQYGASQFIYDVQTLIQEIRQSEEFSQTFQVKMKLHQLSRNHAQLKEEQSNIYEQSCIYQQDDLIINYKDKQIYQFKLNLKYLPKIFNEYSDAFCALLGRNDCKNAVFQFLIQLALNNEPIQLFSQIYKYILDIYVRSLQEKTGNTPAEKLQNGFTVLQPSDLATHFFKCLSEDGNMKKQFLIEILIEFIRKFQEKLKDYRISISEIQNLLIKLLIKTNRYTQLHFLIQYQVLTDNLDFAKLLTEISSKEIIDQRNLQPYEPAFQLGADMYFRLQRYEELLEQLLKFGKFHDAAFLLQKIPNIRMKFEPIQHGIRYADCSKEDLIVFLEDAYRKQKTQFSSAEVKAL</sequence>